<comment type="caution">
    <text evidence="6">The sequence shown here is derived from an EMBL/GenBank/DDBJ whole genome shotgun (WGS) entry which is preliminary data.</text>
</comment>
<keyword evidence="7" id="KW-1185">Reference proteome</keyword>
<dbReference type="InterPro" id="IPR016036">
    <property type="entry name" value="Malonyl_transacylase_ACP-bd"/>
</dbReference>
<evidence type="ECO:0000313" key="7">
    <source>
        <dbReference type="Proteomes" id="UP001079657"/>
    </source>
</evidence>
<dbReference type="Proteomes" id="UP001079657">
    <property type="component" value="Unassembled WGS sequence"/>
</dbReference>
<dbReference type="EMBL" id="JAPQES010000006">
    <property type="protein sequence ID" value="MCY6372108.1"/>
    <property type="molecule type" value="Genomic_DNA"/>
</dbReference>
<dbReference type="SUPFAM" id="SSF52151">
    <property type="entry name" value="FabD/lysophospholipase-like"/>
    <property type="match status" value="1"/>
</dbReference>
<dbReference type="PANTHER" id="PTHR42681:SF1">
    <property type="entry name" value="MALONYL-COA-ACYL CARRIER PROTEIN TRANSACYLASE, MITOCHONDRIAL"/>
    <property type="match status" value="1"/>
</dbReference>
<dbReference type="InterPro" id="IPR004410">
    <property type="entry name" value="Malonyl_CoA-ACP_transAc_FabD"/>
</dbReference>
<dbReference type="EC" id="2.3.1.39" evidence="4"/>
<organism evidence="6 7">
    <name type="scientific">Clostridium ganghwense</name>
    <dbReference type="NCBI Taxonomy" id="312089"/>
    <lineage>
        <taxon>Bacteria</taxon>
        <taxon>Bacillati</taxon>
        <taxon>Bacillota</taxon>
        <taxon>Clostridia</taxon>
        <taxon>Eubacteriales</taxon>
        <taxon>Clostridiaceae</taxon>
        <taxon>Clostridium</taxon>
    </lineage>
</organism>
<feature type="domain" description="Malonyl-CoA:ACP transacylase (MAT)" evidence="5">
    <location>
        <begin position="7"/>
        <end position="311"/>
    </location>
</feature>
<dbReference type="InterPro" id="IPR024925">
    <property type="entry name" value="Malonyl_CoA-ACP_transAc"/>
</dbReference>
<evidence type="ECO:0000256" key="2">
    <source>
        <dbReference type="ARBA" id="ARBA00023315"/>
    </source>
</evidence>
<dbReference type="Gene3D" id="3.40.366.10">
    <property type="entry name" value="Malonyl-Coenzyme A Acyl Carrier Protein, domain 2"/>
    <property type="match status" value="1"/>
</dbReference>
<accession>A0ABT4CT55</accession>
<name>A0ABT4CT55_9CLOT</name>
<dbReference type="PANTHER" id="PTHR42681">
    <property type="entry name" value="MALONYL-COA-ACYL CARRIER PROTEIN TRANSACYLASE, MITOCHONDRIAL"/>
    <property type="match status" value="1"/>
</dbReference>
<dbReference type="PIRSF" id="PIRSF000446">
    <property type="entry name" value="Mct"/>
    <property type="match status" value="1"/>
</dbReference>
<dbReference type="SUPFAM" id="SSF55048">
    <property type="entry name" value="Probable ACP-binding domain of malonyl-CoA ACP transacylase"/>
    <property type="match status" value="1"/>
</dbReference>
<dbReference type="NCBIfam" id="TIGR00128">
    <property type="entry name" value="fabD"/>
    <property type="match status" value="1"/>
</dbReference>
<dbReference type="Gene3D" id="3.30.70.250">
    <property type="entry name" value="Malonyl-CoA ACP transacylase, ACP-binding"/>
    <property type="match status" value="1"/>
</dbReference>
<gene>
    <name evidence="6" type="primary">fabD</name>
    <name evidence="6" type="ORF">OXH55_15845</name>
</gene>
<dbReference type="RefSeq" id="WP_268051035.1">
    <property type="nucleotide sequence ID" value="NZ_JAPQES010000006.1"/>
</dbReference>
<dbReference type="Pfam" id="PF00698">
    <property type="entry name" value="Acyl_transf_1"/>
    <property type="match status" value="1"/>
</dbReference>
<comment type="catalytic activity">
    <reaction evidence="3 4">
        <text>holo-[ACP] + malonyl-CoA = malonyl-[ACP] + CoA</text>
        <dbReference type="Rhea" id="RHEA:41792"/>
        <dbReference type="Rhea" id="RHEA-COMP:9623"/>
        <dbReference type="Rhea" id="RHEA-COMP:9685"/>
        <dbReference type="ChEBI" id="CHEBI:57287"/>
        <dbReference type="ChEBI" id="CHEBI:57384"/>
        <dbReference type="ChEBI" id="CHEBI:64479"/>
        <dbReference type="ChEBI" id="CHEBI:78449"/>
        <dbReference type="EC" id="2.3.1.39"/>
    </reaction>
</comment>
<dbReference type="InterPro" id="IPR014043">
    <property type="entry name" value="Acyl_transferase_dom"/>
</dbReference>
<evidence type="ECO:0000313" key="6">
    <source>
        <dbReference type="EMBL" id="MCY6372108.1"/>
    </source>
</evidence>
<sequence>MSKIAFLFSGQGAQYVGMGKELYESFPECKEVYKKADEALGFSISTLCFEGSKEELNKTENTQPAIVTTSIALLKVLEKYEIKADITAGLSLGEYSALVYSGVLNFEDAVRLVKKRGKYMQEAVPQGVGTMAAILGLDSDKVREACEAASSEGIVEVANYNCPGQIVIAGEIKAVETACEKAKELGAKRAMLLTVSAPFHTTMLESAGVKLYEELKEIELKEMNVPVLTNVTGDYIKDISDIKDLLKKQVMSSVMWEETIRNMLKDGVDTFIEIGPGKVLSGFVKKIDRKVKILNVEDEKSLNKTIEALKDV</sequence>
<proteinExistence type="inferred from homology"/>
<reference evidence="6" key="1">
    <citation type="submission" date="2022-12" db="EMBL/GenBank/DDBJ databases">
        <authorList>
            <person name="Wang J."/>
        </authorList>
    </citation>
    <scope>NUCLEOTIDE SEQUENCE</scope>
    <source>
        <strain evidence="6">HY-42-06</strain>
    </source>
</reference>
<evidence type="ECO:0000256" key="1">
    <source>
        <dbReference type="ARBA" id="ARBA00022679"/>
    </source>
</evidence>
<protein>
    <recommendedName>
        <fullName evidence="4">Malonyl CoA-acyl carrier protein transacylase</fullName>
        <ecNumber evidence="4">2.3.1.39</ecNumber>
    </recommendedName>
</protein>
<dbReference type="InterPro" id="IPR050858">
    <property type="entry name" value="Mal-CoA-ACP_Trans/PKS_FabD"/>
</dbReference>
<keyword evidence="1 4" id="KW-0808">Transferase</keyword>
<evidence type="ECO:0000256" key="4">
    <source>
        <dbReference type="PIRNR" id="PIRNR000446"/>
    </source>
</evidence>
<evidence type="ECO:0000259" key="5">
    <source>
        <dbReference type="SMART" id="SM00827"/>
    </source>
</evidence>
<dbReference type="GO" id="GO:0004314">
    <property type="term" value="F:[acyl-carrier-protein] S-malonyltransferase activity"/>
    <property type="evidence" value="ECO:0007669"/>
    <property type="project" value="UniProtKB-EC"/>
</dbReference>
<keyword evidence="2 4" id="KW-0012">Acyltransferase</keyword>
<evidence type="ECO:0000256" key="3">
    <source>
        <dbReference type="ARBA" id="ARBA00048462"/>
    </source>
</evidence>
<dbReference type="InterPro" id="IPR001227">
    <property type="entry name" value="Ac_transferase_dom_sf"/>
</dbReference>
<dbReference type="SMART" id="SM00827">
    <property type="entry name" value="PKS_AT"/>
    <property type="match status" value="1"/>
</dbReference>
<comment type="similarity">
    <text evidence="4">Belongs to the fabD family.</text>
</comment>
<dbReference type="InterPro" id="IPR016035">
    <property type="entry name" value="Acyl_Trfase/lysoPLipase"/>
</dbReference>